<name>A0A1K1R992_9FLAO</name>
<organism evidence="1 2">
    <name type="scientific">Cellulophaga fucicola</name>
    <dbReference type="NCBI Taxonomy" id="76595"/>
    <lineage>
        <taxon>Bacteria</taxon>
        <taxon>Pseudomonadati</taxon>
        <taxon>Bacteroidota</taxon>
        <taxon>Flavobacteriia</taxon>
        <taxon>Flavobacteriales</taxon>
        <taxon>Flavobacteriaceae</taxon>
        <taxon>Cellulophaga</taxon>
    </lineage>
</organism>
<dbReference type="AlphaFoldDB" id="A0A1K1R992"/>
<evidence type="ECO:0000313" key="1">
    <source>
        <dbReference type="EMBL" id="SFW68387.1"/>
    </source>
</evidence>
<accession>A0A1K1R992</accession>
<dbReference type="STRING" id="76595.SAMN05660313_03390"/>
<evidence type="ECO:0000313" key="2">
    <source>
        <dbReference type="Proteomes" id="UP000183257"/>
    </source>
</evidence>
<protein>
    <submittedName>
        <fullName evidence="1">Gliding motility-associated C-terminal domain-containing protein</fullName>
    </submittedName>
</protein>
<dbReference type="RefSeq" id="WP_244543141.1">
    <property type="nucleotide sequence ID" value="NZ_FPIY01000009.1"/>
</dbReference>
<dbReference type="EMBL" id="FPIY01000009">
    <property type="protein sequence ID" value="SFW68387.1"/>
    <property type="molecule type" value="Genomic_DNA"/>
</dbReference>
<proteinExistence type="predicted"/>
<gene>
    <name evidence="1" type="ORF">SAMN05660313_03390</name>
</gene>
<dbReference type="Pfam" id="PF13585">
    <property type="entry name" value="CHU_C"/>
    <property type="match status" value="1"/>
</dbReference>
<dbReference type="Proteomes" id="UP000183257">
    <property type="component" value="Unassembled WGS sequence"/>
</dbReference>
<sequence length="348" mass="38957">MGFHIDLANDGNFDQNEGLAGFYSDDTRTISGAFKPIFNDVEIVVTNDLFLDVAMGVTNNSNFILGDVVTPRNQLDITLDYINNAFYNGENNLNKVDGYVSIANKQDFIFPVGDIDKIRPLQLESESSNNMASSAYFYEDPNSPSTFTNTFNTDTKADILTAVSTYEFWDLDADTTSKVTLRWDTDSTIENFVDVIEDIRIVGWNKALNIWENLGNTAMAGNFDSGYVTSDSFIANDYEIITFGTSLSADSVNFDNYFVSPNNDGVNDFLYFESISLSPDNNNLKIYNRWGRVVYNKEGYNNTFGGIANVKGVVTDGNALPDGVYFYVLNLRDISIKHQGYIYLGYQN</sequence>
<reference evidence="2" key="1">
    <citation type="submission" date="2016-11" db="EMBL/GenBank/DDBJ databases">
        <authorList>
            <person name="Varghese N."/>
            <person name="Submissions S."/>
        </authorList>
    </citation>
    <scope>NUCLEOTIDE SEQUENCE [LARGE SCALE GENOMIC DNA]</scope>
    <source>
        <strain evidence="2">DSM 24786</strain>
    </source>
</reference>
<keyword evidence="2" id="KW-1185">Reference proteome</keyword>